<evidence type="ECO:0000313" key="4">
    <source>
        <dbReference type="Proteomes" id="UP000184304"/>
    </source>
</evidence>
<dbReference type="OMA" id="ILFRREY"/>
<reference evidence="4" key="1">
    <citation type="journal article" date="2017" name="Genome Biol.">
        <title>Comparative genomics reveals high biological diversity and specific adaptations in the industrially and medically important fungal genus Aspergillus.</title>
        <authorList>
            <person name="de Vries R.P."/>
            <person name="Riley R."/>
            <person name="Wiebenga A."/>
            <person name="Aguilar-Osorio G."/>
            <person name="Amillis S."/>
            <person name="Uchima C.A."/>
            <person name="Anderluh G."/>
            <person name="Asadollahi M."/>
            <person name="Askin M."/>
            <person name="Barry K."/>
            <person name="Battaglia E."/>
            <person name="Bayram O."/>
            <person name="Benocci T."/>
            <person name="Braus-Stromeyer S.A."/>
            <person name="Caldana C."/>
            <person name="Canovas D."/>
            <person name="Cerqueira G.C."/>
            <person name="Chen F."/>
            <person name="Chen W."/>
            <person name="Choi C."/>
            <person name="Clum A."/>
            <person name="Dos Santos R.A."/>
            <person name="Damasio A.R."/>
            <person name="Diallinas G."/>
            <person name="Emri T."/>
            <person name="Fekete E."/>
            <person name="Flipphi M."/>
            <person name="Freyberg S."/>
            <person name="Gallo A."/>
            <person name="Gournas C."/>
            <person name="Habgood R."/>
            <person name="Hainaut M."/>
            <person name="Harispe M.L."/>
            <person name="Henrissat B."/>
            <person name="Hilden K.S."/>
            <person name="Hope R."/>
            <person name="Hossain A."/>
            <person name="Karabika E."/>
            <person name="Karaffa L."/>
            <person name="Karanyi Z."/>
            <person name="Krasevec N."/>
            <person name="Kuo A."/>
            <person name="Kusch H."/>
            <person name="LaButti K."/>
            <person name="Lagendijk E.L."/>
            <person name="Lapidus A."/>
            <person name="Levasseur A."/>
            <person name="Lindquist E."/>
            <person name="Lipzen A."/>
            <person name="Logrieco A.F."/>
            <person name="MacCabe A."/>
            <person name="Maekelae M.R."/>
            <person name="Malavazi I."/>
            <person name="Melin P."/>
            <person name="Meyer V."/>
            <person name="Mielnichuk N."/>
            <person name="Miskei M."/>
            <person name="Molnar A.P."/>
            <person name="Mule G."/>
            <person name="Ngan C.Y."/>
            <person name="Orejas M."/>
            <person name="Orosz E."/>
            <person name="Ouedraogo J.P."/>
            <person name="Overkamp K.M."/>
            <person name="Park H.-S."/>
            <person name="Perrone G."/>
            <person name="Piumi F."/>
            <person name="Punt P.J."/>
            <person name="Ram A.F."/>
            <person name="Ramon A."/>
            <person name="Rauscher S."/>
            <person name="Record E."/>
            <person name="Riano-Pachon D.M."/>
            <person name="Robert V."/>
            <person name="Roehrig J."/>
            <person name="Ruller R."/>
            <person name="Salamov A."/>
            <person name="Salih N.S."/>
            <person name="Samson R.A."/>
            <person name="Sandor E."/>
            <person name="Sanguinetti M."/>
            <person name="Schuetze T."/>
            <person name="Sepcic K."/>
            <person name="Shelest E."/>
            <person name="Sherlock G."/>
            <person name="Sophianopoulou V."/>
            <person name="Squina F.M."/>
            <person name="Sun H."/>
            <person name="Susca A."/>
            <person name="Todd R.B."/>
            <person name="Tsang A."/>
            <person name="Unkles S.E."/>
            <person name="van de Wiele N."/>
            <person name="van Rossen-Uffink D."/>
            <person name="Oliveira J.V."/>
            <person name="Vesth T.C."/>
            <person name="Visser J."/>
            <person name="Yu J.-H."/>
            <person name="Zhou M."/>
            <person name="Andersen M.R."/>
            <person name="Archer D.B."/>
            <person name="Baker S.E."/>
            <person name="Benoit I."/>
            <person name="Brakhage A.A."/>
            <person name="Braus G.H."/>
            <person name="Fischer R."/>
            <person name="Frisvad J.C."/>
            <person name="Goldman G.H."/>
            <person name="Houbraken J."/>
            <person name="Oakley B."/>
            <person name="Pocsi I."/>
            <person name="Scazzocchio C."/>
            <person name="Seiboth B."/>
            <person name="vanKuyk P.A."/>
            <person name="Wortman J."/>
            <person name="Dyer P.S."/>
            <person name="Grigoriev I.V."/>
        </authorList>
    </citation>
    <scope>NUCLEOTIDE SEQUENCE [LARGE SCALE GENOMIC DNA]</scope>
    <source>
        <strain evidence="4">CBS 134.48</strain>
    </source>
</reference>
<organism evidence="3 4">
    <name type="scientific">Aspergillus tubingensis (strain CBS 134.48)</name>
    <dbReference type="NCBI Taxonomy" id="767770"/>
    <lineage>
        <taxon>Eukaryota</taxon>
        <taxon>Fungi</taxon>
        <taxon>Dikarya</taxon>
        <taxon>Ascomycota</taxon>
        <taxon>Pezizomycotina</taxon>
        <taxon>Eurotiomycetes</taxon>
        <taxon>Eurotiomycetidae</taxon>
        <taxon>Eurotiales</taxon>
        <taxon>Aspergillaceae</taxon>
        <taxon>Aspergillus</taxon>
        <taxon>Aspergillus subgen. Circumdati</taxon>
    </lineage>
</organism>
<sequence length="181" mass="20005">MGVLLRRRDCYPTVNGEVCDGSTWYDWGRWIAFAVIVAVALIIFFLFAYASHLPGPGSCHCDWRLTSSVDATTPAVGADKGSDLTPALHGLPALLRPFNSPSNKHSNKVNDHTTQTLTTNNNRRPNTLLNRKLMVTLEASRRESSYNNRRTHTTVANGCTSHHRVLLPRGLPRCNAPTSIP</sequence>
<accession>A0A1L9N034</accession>
<keyword evidence="2" id="KW-0472">Membrane</keyword>
<dbReference type="Proteomes" id="UP000184304">
    <property type="component" value="Unassembled WGS sequence"/>
</dbReference>
<protein>
    <submittedName>
        <fullName evidence="3">Uncharacterized protein</fullName>
    </submittedName>
</protein>
<proteinExistence type="predicted"/>
<gene>
    <name evidence="3" type="ORF">ASPTUDRAFT_123695</name>
</gene>
<feature type="region of interest" description="Disordered" evidence="1">
    <location>
        <begin position="99"/>
        <end position="124"/>
    </location>
</feature>
<dbReference type="VEuPathDB" id="FungiDB:ASPTUDRAFT_123695"/>
<evidence type="ECO:0000313" key="3">
    <source>
        <dbReference type="EMBL" id="OJI82631.1"/>
    </source>
</evidence>
<keyword evidence="2" id="KW-0812">Transmembrane</keyword>
<dbReference type="AlphaFoldDB" id="A0A1L9N034"/>
<dbReference type="EMBL" id="KV878204">
    <property type="protein sequence ID" value="OJI82631.1"/>
    <property type="molecule type" value="Genomic_DNA"/>
</dbReference>
<keyword evidence="2" id="KW-1133">Transmembrane helix</keyword>
<name>A0A1L9N034_ASPTC</name>
<feature type="transmembrane region" description="Helical" evidence="2">
    <location>
        <begin position="30"/>
        <end position="50"/>
    </location>
</feature>
<evidence type="ECO:0000256" key="2">
    <source>
        <dbReference type="SAM" id="Phobius"/>
    </source>
</evidence>
<dbReference type="OrthoDB" id="3556830at2759"/>
<keyword evidence="4" id="KW-1185">Reference proteome</keyword>
<evidence type="ECO:0000256" key="1">
    <source>
        <dbReference type="SAM" id="MobiDB-lite"/>
    </source>
</evidence>
<feature type="compositionally biased region" description="Low complexity" evidence="1">
    <location>
        <begin position="113"/>
        <end position="124"/>
    </location>
</feature>
<dbReference type="STRING" id="767770.A0A1L9N034"/>